<sequence length="263" mass="29354">MAEPLVSVIVPVYNVEPYLKRSVQSLMAQTYLNLQIILIDDCSTDDSAAVIAQAAKLDRRVEPIYLAENRGVSAARNAGLAKARGLYIAFMDGDDWVAPTYVQNFVTTLESGPYDLLISPFYTDNPEPQPVAKKLLGDRVLTKAQLMRGMLAPVGQVRGYLWNKFYRRSVIDALNLTFDENVAIMEDELFNTAYIMATSRFYYYGTPGYHHVVRSDSATQSLGVIGAIPQQLWALWRISQIAMNEKRAVGVAAPNLPKEESNH</sequence>
<comment type="caution">
    <text evidence="4">The sequence shown here is derived from an EMBL/GenBank/DDBJ whole genome shotgun (WGS) entry which is preliminary data.</text>
</comment>
<evidence type="ECO:0000256" key="2">
    <source>
        <dbReference type="ARBA" id="ARBA00022679"/>
    </source>
</evidence>
<reference evidence="4 5" key="1">
    <citation type="journal article" date="2015" name="Genome Announc.">
        <title>Expanding the biotechnology potential of lactobacilli through comparative genomics of 213 strains and associated genera.</title>
        <authorList>
            <person name="Sun Z."/>
            <person name="Harris H.M."/>
            <person name="McCann A."/>
            <person name="Guo C."/>
            <person name="Argimon S."/>
            <person name="Zhang W."/>
            <person name="Yang X."/>
            <person name="Jeffery I.B."/>
            <person name="Cooney J.C."/>
            <person name="Kagawa T.F."/>
            <person name="Liu W."/>
            <person name="Song Y."/>
            <person name="Salvetti E."/>
            <person name="Wrobel A."/>
            <person name="Rasinkangas P."/>
            <person name="Parkhill J."/>
            <person name="Rea M.C."/>
            <person name="O'Sullivan O."/>
            <person name="Ritari J."/>
            <person name="Douillard F.P."/>
            <person name="Paul Ross R."/>
            <person name="Yang R."/>
            <person name="Briner A.E."/>
            <person name="Felis G.E."/>
            <person name="de Vos W.M."/>
            <person name="Barrangou R."/>
            <person name="Klaenhammer T.R."/>
            <person name="Caufield P.W."/>
            <person name="Cui Y."/>
            <person name="Zhang H."/>
            <person name="O'Toole P.W."/>
        </authorList>
    </citation>
    <scope>NUCLEOTIDE SEQUENCE [LARGE SCALE GENOMIC DNA]</scope>
    <source>
        <strain evidence="4 5">DSM 13343</strain>
    </source>
</reference>
<dbReference type="Pfam" id="PF00535">
    <property type="entry name" value="Glycos_transf_2"/>
    <property type="match status" value="1"/>
</dbReference>
<keyword evidence="2 4" id="KW-0808">Transferase</keyword>
<protein>
    <submittedName>
        <fullName evidence="4">Glycosyltransferase-like protein</fullName>
    </submittedName>
</protein>
<proteinExistence type="predicted"/>
<dbReference type="OrthoDB" id="396512at2"/>
<dbReference type="InterPro" id="IPR029044">
    <property type="entry name" value="Nucleotide-diphossugar_trans"/>
</dbReference>
<feature type="domain" description="Glycosyltransferase 2-like" evidence="3">
    <location>
        <begin position="7"/>
        <end position="136"/>
    </location>
</feature>
<dbReference type="Proteomes" id="UP000051790">
    <property type="component" value="Unassembled WGS sequence"/>
</dbReference>
<dbReference type="GO" id="GO:0016757">
    <property type="term" value="F:glycosyltransferase activity"/>
    <property type="evidence" value="ECO:0007669"/>
    <property type="project" value="UniProtKB-KW"/>
</dbReference>
<evidence type="ECO:0000313" key="4">
    <source>
        <dbReference type="EMBL" id="KRL52304.1"/>
    </source>
</evidence>
<dbReference type="EMBL" id="AZEU01000042">
    <property type="protein sequence ID" value="KRL52304.1"/>
    <property type="molecule type" value="Genomic_DNA"/>
</dbReference>
<accession>A0A0R1R4J9</accession>
<keyword evidence="5" id="KW-1185">Reference proteome</keyword>
<dbReference type="PANTHER" id="PTHR22916:SF51">
    <property type="entry name" value="GLYCOSYLTRANSFERASE EPSH-RELATED"/>
    <property type="match status" value="1"/>
</dbReference>
<gene>
    <name evidence="4" type="ORF">FD01_GL002588</name>
</gene>
<evidence type="ECO:0000313" key="5">
    <source>
        <dbReference type="Proteomes" id="UP000051790"/>
    </source>
</evidence>
<dbReference type="CDD" id="cd00761">
    <property type="entry name" value="Glyco_tranf_GTA_type"/>
    <property type="match status" value="1"/>
</dbReference>
<organism evidence="4 5">
    <name type="scientific">Lacticaseibacillus manihotivorans DSM 13343 = JCM 12514</name>
    <dbReference type="NCBI Taxonomy" id="1423769"/>
    <lineage>
        <taxon>Bacteria</taxon>
        <taxon>Bacillati</taxon>
        <taxon>Bacillota</taxon>
        <taxon>Bacilli</taxon>
        <taxon>Lactobacillales</taxon>
        <taxon>Lactobacillaceae</taxon>
        <taxon>Lacticaseibacillus</taxon>
    </lineage>
</organism>
<evidence type="ECO:0000259" key="3">
    <source>
        <dbReference type="Pfam" id="PF00535"/>
    </source>
</evidence>
<dbReference type="PANTHER" id="PTHR22916">
    <property type="entry name" value="GLYCOSYLTRANSFERASE"/>
    <property type="match status" value="1"/>
</dbReference>
<name>A0A0R1R4J9_9LACO</name>
<keyword evidence="1" id="KW-0328">Glycosyltransferase</keyword>
<dbReference type="RefSeq" id="WP_054719150.1">
    <property type="nucleotide sequence ID" value="NZ_AZEU01000042.1"/>
</dbReference>
<dbReference type="Gene3D" id="3.90.550.10">
    <property type="entry name" value="Spore Coat Polysaccharide Biosynthesis Protein SpsA, Chain A"/>
    <property type="match status" value="1"/>
</dbReference>
<dbReference type="SUPFAM" id="SSF53448">
    <property type="entry name" value="Nucleotide-diphospho-sugar transferases"/>
    <property type="match status" value="1"/>
</dbReference>
<evidence type="ECO:0000256" key="1">
    <source>
        <dbReference type="ARBA" id="ARBA00022676"/>
    </source>
</evidence>
<dbReference type="AlphaFoldDB" id="A0A0R1R4J9"/>
<dbReference type="InterPro" id="IPR001173">
    <property type="entry name" value="Glyco_trans_2-like"/>
</dbReference>
<dbReference type="PATRIC" id="fig|1423769.4.peg.2793"/>